<evidence type="ECO:0000313" key="2">
    <source>
        <dbReference type="Proteomes" id="UP000249005"/>
    </source>
</evidence>
<dbReference type="RefSeq" id="WP_111740075.1">
    <property type="nucleotide sequence ID" value="NZ_LR698987.1"/>
</dbReference>
<sequence>MKKLKIDKYVDRHLDESFTIPLGFIHLLKGLLPASAIESLNQHGIALEDIIAAAKQGLPYQTSIEVEEKAVMKKIAFTLQ</sequence>
<proteinExistence type="predicted"/>
<accession>A0A2X4UZK1</accession>
<dbReference type="OrthoDB" id="6638304at2"/>
<gene>
    <name evidence="1" type="ORF">NCTC12151_01508</name>
</gene>
<keyword evidence="2" id="KW-1185">Reference proteome</keyword>
<evidence type="ECO:0000313" key="1">
    <source>
        <dbReference type="EMBL" id="SQI40052.1"/>
    </source>
</evidence>
<dbReference type="AlphaFoldDB" id="A0A2X4UZK1"/>
<name>A0A2X4UZK1_9GAMM</name>
<organism evidence="1 2">
    <name type="scientific">Leminorella richardii</name>
    <dbReference type="NCBI Taxonomy" id="158841"/>
    <lineage>
        <taxon>Bacteria</taxon>
        <taxon>Pseudomonadati</taxon>
        <taxon>Pseudomonadota</taxon>
        <taxon>Gammaproteobacteria</taxon>
        <taxon>Enterobacterales</taxon>
        <taxon>Budviciaceae</taxon>
        <taxon>Leminorella</taxon>
    </lineage>
</organism>
<dbReference type="Proteomes" id="UP000249005">
    <property type="component" value="Chromosome 1"/>
</dbReference>
<protein>
    <submittedName>
        <fullName evidence="1">Uncharacterized protein</fullName>
    </submittedName>
</protein>
<dbReference type="KEGG" id="lri:NCTC12151_01508"/>
<dbReference type="EMBL" id="LS483470">
    <property type="protein sequence ID" value="SQI40052.1"/>
    <property type="molecule type" value="Genomic_DNA"/>
</dbReference>
<reference evidence="1 2" key="1">
    <citation type="submission" date="2018-06" db="EMBL/GenBank/DDBJ databases">
        <authorList>
            <consortium name="Pathogen Informatics"/>
            <person name="Doyle S."/>
        </authorList>
    </citation>
    <scope>NUCLEOTIDE SEQUENCE [LARGE SCALE GENOMIC DNA]</scope>
    <source>
        <strain evidence="1 2">NCTC12151</strain>
    </source>
</reference>